<dbReference type="InterPro" id="IPR002583">
    <property type="entry name" value="Ribosomal_bS20"/>
</dbReference>
<evidence type="ECO:0000313" key="10">
    <source>
        <dbReference type="EMBL" id="CCD29298.1"/>
    </source>
</evidence>
<keyword evidence="5 8" id="KW-0689">Ribosomal protein</keyword>
<dbReference type="GO" id="GO:0070181">
    <property type="term" value="F:small ribosomal subunit rRNA binding"/>
    <property type="evidence" value="ECO:0007669"/>
    <property type="project" value="TreeGrafter"/>
</dbReference>
<name>G2J951_9BURK</name>
<dbReference type="PANTHER" id="PTHR33398">
    <property type="entry name" value="30S RIBOSOMAL PROTEIN S20"/>
    <property type="match status" value="1"/>
</dbReference>
<dbReference type="HAMAP" id="MF_00500">
    <property type="entry name" value="Ribosomal_bS20"/>
    <property type="match status" value="1"/>
</dbReference>
<organism evidence="10 11">
    <name type="scientific">Candidatus Glomeribacter gigasporarum BEG34</name>
    <dbReference type="NCBI Taxonomy" id="1070319"/>
    <lineage>
        <taxon>Bacteria</taxon>
        <taxon>Pseudomonadati</taxon>
        <taxon>Pseudomonadota</taxon>
        <taxon>Betaproteobacteria</taxon>
        <taxon>Burkholderiales</taxon>
        <taxon>Burkholderiaceae</taxon>
        <taxon>Candidatus Glomeribacter</taxon>
    </lineage>
</organism>
<dbReference type="GO" id="GO:0005829">
    <property type="term" value="C:cytosol"/>
    <property type="evidence" value="ECO:0007669"/>
    <property type="project" value="TreeGrafter"/>
</dbReference>
<comment type="function">
    <text evidence="1 8">Binds directly to 16S ribosomal RNA.</text>
</comment>
<evidence type="ECO:0000256" key="4">
    <source>
        <dbReference type="ARBA" id="ARBA00022884"/>
    </source>
</evidence>
<evidence type="ECO:0000256" key="9">
    <source>
        <dbReference type="SAM" id="MobiDB-lite"/>
    </source>
</evidence>
<evidence type="ECO:0000256" key="3">
    <source>
        <dbReference type="ARBA" id="ARBA00022730"/>
    </source>
</evidence>
<accession>G2J951</accession>
<dbReference type="Proteomes" id="UP000054051">
    <property type="component" value="Unassembled WGS sequence"/>
</dbReference>
<dbReference type="Gene3D" id="1.20.58.110">
    <property type="entry name" value="Ribosomal protein S20"/>
    <property type="match status" value="1"/>
</dbReference>
<evidence type="ECO:0000313" key="11">
    <source>
        <dbReference type="Proteomes" id="UP000054051"/>
    </source>
</evidence>
<proteinExistence type="inferred from homology"/>
<evidence type="ECO:0000256" key="7">
    <source>
        <dbReference type="ARBA" id="ARBA00035136"/>
    </source>
</evidence>
<evidence type="ECO:0000256" key="5">
    <source>
        <dbReference type="ARBA" id="ARBA00022980"/>
    </source>
</evidence>
<evidence type="ECO:0000256" key="6">
    <source>
        <dbReference type="ARBA" id="ARBA00023274"/>
    </source>
</evidence>
<dbReference type="SUPFAM" id="SSF46992">
    <property type="entry name" value="Ribosomal protein S20"/>
    <property type="match status" value="1"/>
</dbReference>
<dbReference type="RefSeq" id="WP_006682525.1">
    <property type="nucleotide sequence ID" value="NZ_CAFB01000039.1"/>
</dbReference>
<dbReference type="AlphaFoldDB" id="G2J951"/>
<evidence type="ECO:0000256" key="1">
    <source>
        <dbReference type="ARBA" id="ARBA00003134"/>
    </source>
</evidence>
<feature type="region of interest" description="Disordered" evidence="9">
    <location>
        <begin position="1"/>
        <end position="23"/>
    </location>
</feature>
<keyword evidence="11" id="KW-1185">Reference proteome</keyword>
<reference evidence="10 11" key="1">
    <citation type="submission" date="2011-08" db="EMBL/GenBank/DDBJ databases">
        <title>The genome of the obligate endobacterium of an arbuscular mycorrhizal fungus reveals an interphylum network of nutritional interactions.</title>
        <authorList>
            <person name="Ghignone S."/>
            <person name="Salvioli A."/>
            <person name="Anca I."/>
            <person name="Lumini E."/>
            <person name="Ortu G."/>
            <person name="Petiti L."/>
            <person name="Cruveiller S."/>
            <person name="Bianciotto V."/>
            <person name="Piffanelli P."/>
            <person name="Lanfranco L."/>
            <person name="Bonfante P."/>
        </authorList>
    </citation>
    <scope>NUCLEOTIDE SEQUENCE [LARGE SCALE GENOMIC DNA]</scope>
    <source>
        <strain evidence="10 11">BEG34</strain>
    </source>
</reference>
<gene>
    <name evidence="8 10" type="primary">rpsT</name>
    <name evidence="10" type="ORF">CAGGBEG34_220048</name>
</gene>
<dbReference type="OrthoDB" id="9807974at2"/>
<dbReference type="GO" id="GO:0006412">
    <property type="term" value="P:translation"/>
    <property type="evidence" value="ECO:0007669"/>
    <property type="project" value="UniProtKB-UniRule"/>
</dbReference>
<dbReference type="GO" id="GO:0015935">
    <property type="term" value="C:small ribosomal subunit"/>
    <property type="evidence" value="ECO:0007669"/>
    <property type="project" value="TreeGrafter"/>
</dbReference>
<protein>
    <recommendedName>
        <fullName evidence="7 8">Small ribosomal subunit protein bS20</fullName>
    </recommendedName>
</protein>
<dbReference type="PANTHER" id="PTHR33398:SF1">
    <property type="entry name" value="SMALL RIBOSOMAL SUBUNIT PROTEIN BS20C"/>
    <property type="match status" value="1"/>
</dbReference>
<dbReference type="STRING" id="1070319.CAGGBEG34_220048"/>
<dbReference type="NCBIfam" id="TIGR00029">
    <property type="entry name" value="S20"/>
    <property type="match status" value="1"/>
</dbReference>
<dbReference type="InterPro" id="IPR036510">
    <property type="entry name" value="Ribosomal_bS20_sf"/>
</dbReference>
<comment type="similarity">
    <text evidence="2 8">Belongs to the bacterial ribosomal protein bS20 family.</text>
</comment>
<evidence type="ECO:0000256" key="2">
    <source>
        <dbReference type="ARBA" id="ARBA00007634"/>
    </source>
</evidence>
<dbReference type="eggNOG" id="COG0268">
    <property type="taxonomic scope" value="Bacteria"/>
</dbReference>
<comment type="caution">
    <text evidence="10">The sequence shown here is derived from an EMBL/GenBank/DDBJ whole genome shotgun (WGS) entry which is preliminary data.</text>
</comment>
<dbReference type="Pfam" id="PF01649">
    <property type="entry name" value="Ribosomal_S20p"/>
    <property type="match status" value="1"/>
</dbReference>
<dbReference type="EMBL" id="CAFB01000039">
    <property type="protein sequence ID" value="CCD29298.1"/>
    <property type="molecule type" value="Genomic_DNA"/>
</dbReference>
<keyword evidence="6 8" id="KW-0687">Ribonucleoprotein</keyword>
<keyword evidence="4 8" id="KW-0694">RNA-binding</keyword>
<evidence type="ECO:0000256" key="8">
    <source>
        <dbReference type="HAMAP-Rule" id="MF_00500"/>
    </source>
</evidence>
<dbReference type="GO" id="GO:0003735">
    <property type="term" value="F:structural constituent of ribosome"/>
    <property type="evidence" value="ECO:0007669"/>
    <property type="project" value="InterPro"/>
</dbReference>
<dbReference type="FunFam" id="1.20.58.110:FF:000001">
    <property type="entry name" value="30S ribosomal protein S20"/>
    <property type="match status" value="1"/>
</dbReference>
<sequence length="93" mass="10084">MANSAQARKRARQAAKANVHNSALRSKLRTAIKATRRAIEAGDTSKASEVFRHSCKTIDIIADKDIIHKNKAARHKSRLAAALKRCLPAANAA</sequence>
<keyword evidence="3 8" id="KW-0699">rRNA-binding</keyword>